<comment type="function">
    <text evidence="3">Catalyzes the removal of a penultimate prolyl residue from the N-termini of peptides.</text>
</comment>
<evidence type="ECO:0000256" key="1">
    <source>
        <dbReference type="ARBA" id="ARBA00001424"/>
    </source>
</evidence>
<keyword evidence="9 15" id="KW-0479">Metal-binding</keyword>
<dbReference type="InterPro" id="IPR036005">
    <property type="entry name" value="Creatinase/aminopeptidase-like"/>
</dbReference>
<dbReference type="Proteomes" id="UP001166286">
    <property type="component" value="Unassembled WGS sequence"/>
</dbReference>
<dbReference type="FunFam" id="3.40.350.10:FF:000003">
    <property type="entry name" value="Xaa-pro aminopeptidase P"/>
    <property type="match status" value="1"/>
</dbReference>
<keyword evidence="8" id="KW-0645">Protease</keyword>
<dbReference type="SUPFAM" id="SSF53092">
    <property type="entry name" value="Creatinase/prolidase N-terminal domain"/>
    <property type="match status" value="1"/>
</dbReference>
<comment type="cofactor">
    <cofactor evidence="2">
        <name>Mn(2+)</name>
        <dbReference type="ChEBI" id="CHEBI:29035"/>
    </cofactor>
</comment>
<name>A0AA39V1S8_9LECA</name>
<feature type="domain" description="Creatinase N-terminal" evidence="17">
    <location>
        <begin position="9"/>
        <end position="142"/>
    </location>
</feature>
<gene>
    <name evidence="18" type="ORF">JMJ35_004655</name>
</gene>
<evidence type="ECO:0000256" key="13">
    <source>
        <dbReference type="ARBA" id="ARBA00030849"/>
    </source>
</evidence>
<evidence type="ECO:0000256" key="8">
    <source>
        <dbReference type="ARBA" id="ARBA00022670"/>
    </source>
</evidence>
<dbReference type="PANTHER" id="PTHR43763:SF6">
    <property type="entry name" value="XAA-PRO AMINOPEPTIDASE 1"/>
    <property type="match status" value="1"/>
</dbReference>
<evidence type="ECO:0000259" key="17">
    <source>
        <dbReference type="Pfam" id="PF01321"/>
    </source>
</evidence>
<dbReference type="PROSITE" id="PS00491">
    <property type="entry name" value="PROLINE_PEPTIDASE"/>
    <property type="match status" value="1"/>
</dbReference>
<evidence type="ECO:0000256" key="2">
    <source>
        <dbReference type="ARBA" id="ARBA00001936"/>
    </source>
</evidence>
<evidence type="ECO:0000256" key="14">
    <source>
        <dbReference type="ARBA" id="ARBA00032413"/>
    </source>
</evidence>
<dbReference type="GO" id="GO:0046872">
    <property type="term" value="F:metal ion binding"/>
    <property type="evidence" value="ECO:0007669"/>
    <property type="project" value="UniProtKB-KW"/>
</dbReference>
<dbReference type="GO" id="GO:0005737">
    <property type="term" value="C:cytoplasm"/>
    <property type="evidence" value="ECO:0007669"/>
    <property type="project" value="UniProtKB-ARBA"/>
</dbReference>
<keyword evidence="19" id="KW-1185">Reference proteome</keyword>
<evidence type="ECO:0000313" key="19">
    <source>
        <dbReference type="Proteomes" id="UP001166286"/>
    </source>
</evidence>
<keyword evidence="12" id="KW-0464">Manganese</keyword>
<dbReference type="GO" id="GO:0006508">
    <property type="term" value="P:proteolysis"/>
    <property type="evidence" value="ECO:0007669"/>
    <property type="project" value="UniProtKB-KW"/>
</dbReference>
<dbReference type="Pfam" id="PF00557">
    <property type="entry name" value="Peptidase_M24"/>
    <property type="match status" value="1"/>
</dbReference>
<dbReference type="InterPro" id="IPR001131">
    <property type="entry name" value="Peptidase_M24B_aminopep-P_CS"/>
</dbReference>
<keyword evidence="7" id="KW-0031">Aminopeptidase</keyword>
<dbReference type="Gene3D" id="3.90.230.10">
    <property type="entry name" value="Creatinase/methionine aminopeptidase superfamily"/>
    <property type="match status" value="1"/>
</dbReference>
<sequence length="516" mass="57104">MQTVNTTERLKGLRKLMREHRLDVYIVPSEDSHQSEYIAPCDARREYICGFSGSAGTAVVTLDKAALATDGRYFNQASKQLDSNWELLKQGLEDVPTWQEWAADQSEGRKAVGVDPTVITAPEARNLQDKLKKKGGAALVGVKTNLVDVIWGDKRPSRPKEKVKPLPLDFAGKGFEEKIEDLRKELEKKKSAGFIVSMLDEVAWLFNLRGNDIPYNPVFFSYAIITPSSATLYVDSEKLSPEVRLHLGDKVQIRPYSAILEDTKMLSSKADGEHKLEFNGTENRTVPPKRKFLISTKASWALSLGLGGKEKVEELRSPVEDAKAIKNNTELEGMRACHIRDGAALSEFFAWLEEELIEKGAKIDEVQAADKLEQIRSKNLNFVGLSFDTISSTGPNAAVIHYKPQPDNCSVIDPNAIYLCDSGAQYLDGTTDTTRTLHLTTPTPLELKSYTLVLKGLIALSTAIFPKGTTGFALDTLARQYLWAHGLDYRHGTGHGVGSYLNVHEGPIGIGNREID</sequence>
<dbReference type="CDD" id="cd01085">
    <property type="entry name" value="APP"/>
    <property type="match status" value="1"/>
</dbReference>
<evidence type="ECO:0000256" key="7">
    <source>
        <dbReference type="ARBA" id="ARBA00022438"/>
    </source>
</evidence>
<comment type="caution">
    <text evidence="18">The sequence shown here is derived from an EMBL/GenBank/DDBJ whole genome shotgun (WGS) entry which is preliminary data.</text>
</comment>
<protein>
    <recommendedName>
        <fullName evidence="6">Probable Xaa-Pro aminopeptidase P</fullName>
        <ecNumber evidence="5">3.4.11.9</ecNumber>
    </recommendedName>
    <alternativeName>
        <fullName evidence="13">Aminoacylproline aminopeptidase</fullName>
    </alternativeName>
    <alternativeName>
        <fullName evidence="14">Prolidase</fullName>
    </alternativeName>
</protein>
<keyword evidence="10" id="KW-0378">Hydrolase</keyword>
<feature type="domain" description="Peptidase M24" evidence="16">
    <location>
        <begin position="332"/>
        <end position="509"/>
    </location>
</feature>
<dbReference type="InterPro" id="IPR033740">
    <property type="entry name" value="Pept_M24B"/>
</dbReference>
<dbReference type="EC" id="3.4.11.9" evidence="5"/>
<evidence type="ECO:0000259" key="16">
    <source>
        <dbReference type="Pfam" id="PF00557"/>
    </source>
</evidence>
<dbReference type="FunFam" id="3.90.230.10:FF:000007">
    <property type="entry name" value="Xaa-Pro aminopeptidase P"/>
    <property type="match status" value="1"/>
</dbReference>
<reference evidence="18" key="1">
    <citation type="submission" date="2023-03" db="EMBL/GenBank/DDBJ databases">
        <title>Complete genome of Cladonia borealis.</title>
        <authorList>
            <person name="Park H."/>
        </authorList>
    </citation>
    <scope>NUCLEOTIDE SEQUENCE</scope>
    <source>
        <strain evidence="18">ANT050790</strain>
    </source>
</reference>
<evidence type="ECO:0000256" key="11">
    <source>
        <dbReference type="ARBA" id="ARBA00023049"/>
    </source>
</evidence>
<dbReference type="PANTHER" id="PTHR43763">
    <property type="entry name" value="XAA-PRO AMINOPEPTIDASE 1"/>
    <property type="match status" value="1"/>
</dbReference>
<dbReference type="Pfam" id="PF16189">
    <property type="entry name" value="Creatinase_N_2"/>
    <property type="match status" value="1"/>
</dbReference>
<dbReference type="FunFam" id="3.40.350.10:FF:000010">
    <property type="entry name" value="Probable Xaa-Pro aminopeptidase P"/>
    <property type="match status" value="1"/>
</dbReference>
<comment type="catalytic activity">
    <reaction evidence="1">
        <text>Release of any N-terminal amino acid, including proline, that is linked to proline, even from a dipeptide or tripeptide.</text>
        <dbReference type="EC" id="3.4.11.9"/>
    </reaction>
</comment>
<evidence type="ECO:0000256" key="10">
    <source>
        <dbReference type="ARBA" id="ARBA00022801"/>
    </source>
</evidence>
<dbReference type="Gene3D" id="3.40.350.10">
    <property type="entry name" value="Creatinase/prolidase N-terminal domain"/>
    <property type="match status" value="2"/>
</dbReference>
<evidence type="ECO:0000256" key="9">
    <source>
        <dbReference type="ARBA" id="ARBA00022723"/>
    </source>
</evidence>
<evidence type="ECO:0000256" key="15">
    <source>
        <dbReference type="RuleBase" id="RU000590"/>
    </source>
</evidence>
<evidence type="ECO:0000313" key="18">
    <source>
        <dbReference type="EMBL" id="KAK0512638.1"/>
    </source>
</evidence>
<evidence type="ECO:0000256" key="6">
    <source>
        <dbReference type="ARBA" id="ARBA00020658"/>
    </source>
</evidence>
<dbReference type="InterPro" id="IPR029149">
    <property type="entry name" value="Creatin/AminoP/Spt16_N"/>
</dbReference>
<dbReference type="AlphaFoldDB" id="A0AA39V1S8"/>
<dbReference type="InterPro" id="IPR000587">
    <property type="entry name" value="Creatinase_N"/>
</dbReference>
<comment type="similarity">
    <text evidence="4 15">Belongs to the peptidase M24B family.</text>
</comment>
<evidence type="ECO:0000256" key="5">
    <source>
        <dbReference type="ARBA" id="ARBA00012574"/>
    </source>
</evidence>
<proteinExistence type="inferred from homology"/>
<dbReference type="SUPFAM" id="SSF55920">
    <property type="entry name" value="Creatinase/aminopeptidase"/>
    <property type="match status" value="1"/>
</dbReference>
<keyword evidence="11" id="KW-0482">Metalloprotease</keyword>
<dbReference type="Pfam" id="PF01321">
    <property type="entry name" value="Creatinase_N"/>
    <property type="match status" value="1"/>
</dbReference>
<accession>A0AA39V1S8</accession>
<dbReference type="GO" id="GO:0070006">
    <property type="term" value="F:metalloaminopeptidase activity"/>
    <property type="evidence" value="ECO:0007669"/>
    <property type="project" value="InterPro"/>
</dbReference>
<dbReference type="InterPro" id="IPR050422">
    <property type="entry name" value="X-Pro_aminopeptidase_P"/>
</dbReference>
<evidence type="ECO:0000256" key="12">
    <source>
        <dbReference type="ARBA" id="ARBA00023211"/>
    </source>
</evidence>
<evidence type="ECO:0000256" key="4">
    <source>
        <dbReference type="ARBA" id="ARBA00008766"/>
    </source>
</evidence>
<evidence type="ECO:0000256" key="3">
    <source>
        <dbReference type="ARBA" id="ARBA00002443"/>
    </source>
</evidence>
<organism evidence="18 19">
    <name type="scientific">Cladonia borealis</name>
    <dbReference type="NCBI Taxonomy" id="184061"/>
    <lineage>
        <taxon>Eukaryota</taxon>
        <taxon>Fungi</taxon>
        <taxon>Dikarya</taxon>
        <taxon>Ascomycota</taxon>
        <taxon>Pezizomycotina</taxon>
        <taxon>Lecanoromycetes</taxon>
        <taxon>OSLEUM clade</taxon>
        <taxon>Lecanoromycetidae</taxon>
        <taxon>Lecanorales</taxon>
        <taxon>Lecanorineae</taxon>
        <taxon>Cladoniaceae</taxon>
        <taxon>Cladonia</taxon>
    </lineage>
</organism>
<dbReference type="InterPro" id="IPR000994">
    <property type="entry name" value="Pept_M24"/>
</dbReference>
<dbReference type="EMBL" id="JAFEKC020000009">
    <property type="protein sequence ID" value="KAK0512638.1"/>
    <property type="molecule type" value="Genomic_DNA"/>
</dbReference>